<gene>
    <name evidence="1" type="ORF">PORY_002458</name>
</gene>
<dbReference type="EMBL" id="JABTEG010000011">
    <property type="protein sequence ID" value="KAG4304094.1"/>
    <property type="molecule type" value="Genomic_DNA"/>
</dbReference>
<reference evidence="1 2" key="1">
    <citation type="journal article" date="2021" name="Commun. Biol.">
        <title>Genomic insights into the host specific adaptation of the Pneumocystis genus.</title>
        <authorList>
            <person name="Cisse O.H."/>
            <person name="Ma L."/>
            <person name="Dekker J.P."/>
            <person name="Khil P.P."/>
            <person name="Youn J.-H."/>
            <person name="Brenchley J.M."/>
            <person name="Blair R."/>
            <person name="Pahar B."/>
            <person name="Chabe M."/>
            <person name="Van Rompay K.K.A."/>
            <person name="Keesler R."/>
            <person name="Sukura A."/>
            <person name="Hirsch V."/>
            <person name="Kutty G."/>
            <person name="Liu Y."/>
            <person name="Peng L."/>
            <person name="Chen J."/>
            <person name="Song J."/>
            <person name="Weissenbacher-Lang C."/>
            <person name="Xu J."/>
            <person name="Upham N.S."/>
            <person name="Stajich J.E."/>
            <person name="Cuomo C.A."/>
            <person name="Cushion M.T."/>
            <person name="Kovacs J.A."/>
        </authorList>
    </citation>
    <scope>NUCLEOTIDE SEQUENCE [LARGE SCALE GENOMIC DNA]</scope>
    <source>
        <strain evidence="1 2">RABM</strain>
    </source>
</reference>
<comment type="caution">
    <text evidence="1">The sequence shown here is derived from an EMBL/GenBank/DDBJ whole genome shotgun (WGS) entry which is preliminary data.</text>
</comment>
<proteinExistence type="predicted"/>
<protein>
    <submittedName>
        <fullName evidence="1">Uncharacterized protein</fullName>
    </submittedName>
</protein>
<sequence length="410" mass="48058">MVGLPARGKTHISVCLCRYLLWLGLKTRVFHLGDYRRQNLKKGEIIPEDYFYINPSEKMKKFRNSVLSYCKEDIIKFFDNEDGQVAIYDAANPQISDRRFWASFFSEKGIQSLFIESICDNPEIIEENIRSLKISSPDYISWKPEDVVKDYLKRINNKIPFYETIVINLSQKLIINNANIGYLPSRIIFYLMNLHVKPRTIYFVRICDFLYDDTNFKKDPQFNTKNLQYASALVHTLLKDHKQTQQTNFNKNTKDLTIWTPVLHKACLVTDLLQSEGYTVDQRPLLRQINLGMVEDMTMEEIEEKYPIEMRLYRENPYTHRFPRGESLHDLGLRLESVILEIEKENNDILIIAHASVINLLYAYFMSTSINEIPFLDLPKDYIIKIISGAYFCTETRIPIANTSSFNCDS</sequence>
<name>A0ACB7CBA0_9ASCO</name>
<accession>A0ACB7CBA0</accession>
<organism evidence="1 2">
    <name type="scientific">Pneumocystis oryctolagi</name>
    <dbReference type="NCBI Taxonomy" id="42067"/>
    <lineage>
        <taxon>Eukaryota</taxon>
        <taxon>Fungi</taxon>
        <taxon>Dikarya</taxon>
        <taxon>Ascomycota</taxon>
        <taxon>Taphrinomycotina</taxon>
        <taxon>Pneumocystomycetes</taxon>
        <taxon>Pneumocystaceae</taxon>
        <taxon>Pneumocystis</taxon>
    </lineage>
</organism>
<dbReference type="Proteomes" id="UP000768646">
    <property type="component" value="Unassembled WGS sequence"/>
</dbReference>
<evidence type="ECO:0000313" key="1">
    <source>
        <dbReference type="EMBL" id="KAG4304094.1"/>
    </source>
</evidence>
<evidence type="ECO:0000313" key="2">
    <source>
        <dbReference type="Proteomes" id="UP000768646"/>
    </source>
</evidence>
<keyword evidence="2" id="KW-1185">Reference proteome</keyword>